<evidence type="ECO:0000256" key="1">
    <source>
        <dbReference type="SAM" id="MobiDB-lite"/>
    </source>
</evidence>
<protein>
    <recommendedName>
        <fullName evidence="4">Pilus assembly protein PilO</fullName>
    </recommendedName>
</protein>
<sequence>MGASKKRTWIGGTAFVAVLLAVAAWFLLVSPNLSKASETRAETEAAESFNQVLGLKLTKLKSDFGKLEDYKAELAEREKQIPSTADLESYLDGLDAIAVRRDVTITAVTAGTPEEFLLAEVAEPEPEPSAEDESESESEDESGSAAEEDEDEGPKVPLGLTAIPVSVTVIGTYEDTMAFLDDVHKRNPRVFLVSGLTGTSQKASDGSSGKPATEEGDQELAITGYIYTLPNDVDRGDDEPTDEPGRLPSNDGKNPLLPVTGA</sequence>
<dbReference type="EMBL" id="JAHBOH010000001">
    <property type="protein sequence ID" value="MBT0995196.1"/>
    <property type="molecule type" value="Genomic_DNA"/>
</dbReference>
<dbReference type="RefSeq" id="WP_214351254.1">
    <property type="nucleotide sequence ID" value="NZ_JAHBOH010000001.1"/>
</dbReference>
<feature type="region of interest" description="Disordered" evidence="1">
    <location>
        <begin position="198"/>
        <end position="262"/>
    </location>
</feature>
<comment type="caution">
    <text evidence="2">The sequence shown here is derived from an EMBL/GenBank/DDBJ whole genome shotgun (WGS) entry which is preliminary data.</text>
</comment>
<feature type="region of interest" description="Disordered" evidence="1">
    <location>
        <begin position="121"/>
        <end position="159"/>
    </location>
</feature>
<evidence type="ECO:0000313" key="2">
    <source>
        <dbReference type="EMBL" id="MBT0995196.1"/>
    </source>
</evidence>
<feature type="compositionally biased region" description="Acidic residues" evidence="1">
    <location>
        <begin position="122"/>
        <end position="152"/>
    </location>
</feature>
<feature type="compositionally biased region" description="Polar residues" evidence="1">
    <location>
        <begin position="198"/>
        <end position="207"/>
    </location>
</feature>
<name>A0ABS5U1F3_9CELL</name>
<dbReference type="InterPro" id="IPR014717">
    <property type="entry name" value="Transl_elong_EF1B/ribsomal_bS6"/>
</dbReference>
<accession>A0ABS5U1F3</accession>
<organism evidence="2 3">
    <name type="scientific">Cellulomonas fulva</name>
    <dbReference type="NCBI Taxonomy" id="2835530"/>
    <lineage>
        <taxon>Bacteria</taxon>
        <taxon>Bacillati</taxon>
        <taxon>Actinomycetota</taxon>
        <taxon>Actinomycetes</taxon>
        <taxon>Micrococcales</taxon>
        <taxon>Cellulomonadaceae</taxon>
        <taxon>Cellulomonas</taxon>
    </lineage>
</organism>
<keyword evidence="3" id="KW-1185">Reference proteome</keyword>
<evidence type="ECO:0008006" key="4">
    <source>
        <dbReference type="Google" id="ProtNLM"/>
    </source>
</evidence>
<dbReference type="Proteomes" id="UP000722125">
    <property type="component" value="Unassembled WGS sequence"/>
</dbReference>
<dbReference type="Gene3D" id="3.30.70.60">
    <property type="match status" value="1"/>
</dbReference>
<gene>
    <name evidence="2" type="ORF">KIN34_12975</name>
</gene>
<evidence type="ECO:0000313" key="3">
    <source>
        <dbReference type="Proteomes" id="UP000722125"/>
    </source>
</evidence>
<proteinExistence type="predicted"/>
<reference evidence="2 3" key="1">
    <citation type="submission" date="2021-05" db="EMBL/GenBank/DDBJ databases">
        <title>Description of Cellulomonas sp. DKR-3 sp. nov.</title>
        <authorList>
            <person name="Dahal R.H."/>
            <person name="Chaudhary D.K."/>
        </authorList>
    </citation>
    <scope>NUCLEOTIDE SEQUENCE [LARGE SCALE GENOMIC DNA]</scope>
    <source>
        <strain evidence="2 3">DKR-3</strain>
    </source>
</reference>